<organism evidence="1 2">
    <name type="scientific">Penicillium thymicola</name>
    <dbReference type="NCBI Taxonomy" id="293382"/>
    <lineage>
        <taxon>Eukaryota</taxon>
        <taxon>Fungi</taxon>
        <taxon>Dikarya</taxon>
        <taxon>Ascomycota</taxon>
        <taxon>Pezizomycotina</taxon>
        <taxon>Eurotiomycetes</taxon>
        <taxon>Eurotiomycetidae</taxon>
        <taxon>Eurotiales</taxon>
        <taxon>Aspergillaceae</taxon>
        <taxon>Penicillium</taxon>
    </lineage>
</organism>
<protein>
    <submittedName>
        <fullName evidence="1">Uncharacterized protein</fullName>
    </submittedName>
</protein>
<keyword evidence="2" id="KW-1185">Reference proteome</keyword>
<reference evidence="1" key="2">
    <citation type="journal article" date="2016" name="Fungal Biol.">
        <title>Ochratoxin A production by Penicillium thymicola.</title>
        <authorList>
            <person name="Nguyen H.D.T."/>
            <person name="McMullin D.R."/>
            <person name="Ponomareva E."/>
            <person name="Riley R."/>
            <person name="Pomraning K.R."/>
            <person name="Baker S.E."/>
            <person name="Seifert K.A."/>
        </authorList>
    </citation>
    <scope>NUCLEOTIDE SEQUENCE</scope>
    <source>
        <strain evidence="1">DAOM 180753</strain>
    </source>
</reference>
<evidence type="ECO:0000313" key="1">
    <source>
        <dbReference type="EMBL" id="KAJ9483146.1"/>
    </source>
</evidence>
<accession>A0AAI9X3Z1</accession>
<dbReference type="Proteomes" id="UP001227192">
    <property type="component" value="Unassembled WGS sequence"/>
</dbReference>
<gene>
    <name evidence="1" type="ORF">VN97_g10277</name>
</gene>
<comment type="caution">
    <text evidence="1">The sequence shown here is derived from an EMBL/GenBank/DDBJ whole genome shotgun (WGS) entry which is preliminary data.</text>
</comment>
<proteinExistence type="predicted"/>
<sequence length="66" mass="7559">MSLLWVGLVIVIETTKWVVKENTPLCFAIWILQFYWMASVLMYEGFGDFGFVSLLVGTMMDFVLAS</sequence>
<dbReference type="AlphaFoldDB" id="A0AAI9X3Z1"/>
<name>A0AAI9X3Z1_PENTH</name>
<reference evidence="1" key="1">
    <citation type="submission" date="2015-06" db="EMBL/GenBank/DDBJ databases">
        <authorList>
            <person name="Nguyen H."/>
        </authorList>
    </citation>
    <scope>NUCLEOTIDE SEQUENCE</scope>
    <source>
        <strain evidence="1">DAOM 180753</strain>
    </source>
</reference>
<dbReference type="EMBL" id="LACB01000464">
    <property type="protein sequence ID" value="KAJ9483146.1"/>
    <property type="molecule type" value="Genomic_DNA"/>
</dbReference>
<evidence type="ECO:0000313" key="2">
    <source>
        <dbReference type="Proteomes" id="UP001227192"/>
    </source>
</evidence>